<feature type="signal peptide" evidence="1">
    <location>
        <begin position="1"/>
        <end position="28"/>
    </location>
</feature>
<feature type="chain" id="PRO_5029010159" evidence="1">
    <location>
        <begin position="29"/>
        <end position="385"/>
    </location>
</feature>
<reference evidence="2 3" key="1">
    <citation type="submission" date="2020-03" db="EMBL/GenBank/DDBJ databases">
        <title>Whole genome shotgun sequence of Phytohabitans rumicis NBRC 108638.</title>
        <authorList>
            <person name="Komaki H."/>
            <person name="Tamura T."/>
        </authorList>
    </citation>
    <scope>NUCLEOTIDE SEQUENCE [LARGE SCALE GENOMIC DNA]</scope>
    <source>
        <strain evidence="2 3">NBRC 108638</strain>
    </source>
</reference>
<dbReference type="CDD" id="cd21112">
    <property type="entry name" value="alphaLP-like"/>
    <property type="match status" value="1"/>
</dbReference>
<dbReference type="InterPro" id="IPR043504">
    <property type="entry name" value="Peptidase_S1_PA_chymotrypsin"/>
</dbReference>
<organism evidence="2 3">
    <name type="scientific">Phytohabitans rumicis</name>
    <dbReference type="NCBI Taxonomy" id="1076125"/>
    <lineage>
        <taxon>Bacteria</taxon>
        <taxon>Bacillati</taxon>
        <taxon>Actinomycetota</taxon>
        <taxon>Actinomycetes</taxon>
        <taxon>Micromonosporales</taxon>
        <taxon>Micromonosporaceae</taxon>
    </lineage>
</organism>
<accession>A0A6V8LIT3</accession>
<evidence type="ECO:0000313" key="2">
    <source>
        <dbReference type="EMBL" id="GFJ95470.1"/>
    </source>
</evidence>
<evidence type="ECO:0000256" key="1">
    <source>
        <dbReference type="SAM" id="SignalP"/>
    </source>
</evidence>
<dbReference type="AlphaFoldDB" id="A0A6V8LIT3"/>
<dbReference type="EMBL" id="BLPG01000001">
    <property type="protein sequence ID" value="GFJ95470.1"/>
    <property type="molecule type" value="Genomic_DNA"/>
</dbReference>
<keyword evidence="2" id="KW-0645">Protease</keyword>
<dbReference type="InterPro" id="IPR009003">
    <property type="entry name" value="Peptidase_S1_PA"/>
</dbReference>
<dbReference type="RefSeq" id="WP_173083059.1">
    <property type="nucleotide sequence ID" value="NZ_BAABJB010000048.1"/>
</dbReference>
<reference evidence="2 3" key="2">
    <citation type="submission" date="2020-03" db="EMBL/GenBank/DDBJ databases">
        <authorList>
            <person name="Ichikawa N."/>
            <person name="Kimura A."/>
            <person name="Kitahashi Y."/>
            <person name="Uohara A."/>
        </authorList>
    </citation>
    <scope>NUCLEOTIDE SEQUENCE [LARGE SCALE GENOMIC DNA]</scope>
    <source>
        <strain evidence="2 3">NBRC 108638</strain>
    </source>
</reference>
<dbReference type="GO" id="GO:0004252">
    <property type="term" value="F:serine-type endopeptidase activity"/>
    <property type="evidence" value="ECO:0007669"/>
    <property type="project" value="InterPro"/>
</dbReference>
<gene>
    <name evidence="2" type="ORF">Prum_091120</name>
</gene>
<dbReference type="InterPro" id="IPR006311">
    <property type="entry name" value="TAT_signal"/>
</dbReference>
<sequence length="385" mass="40414">MALTRKQFLAAVAAGTVALVGLAVPAQAADSQQVVPQSAITDLKQMVKQHDTAYGGLAQYPETRTLVVTLAKQGADPAAARLRVAELTERAASRAAAAEPVWRVEYRTVARTLRDLTTIKDGVPTRQPFAGVAHDRLANWYVDPRTNTVAVGVTQLDSDIVDAARTTYGDAVTLHQADRASKTTRLDDFSPWTAGLRINGSNGLACTGAFAIYHHGVQFMLTAGHCGGLNTNWYNNGIYVGYTDLGFNGRMGYDSAILRGGNYSPTMFTGGNDAIIRSVIGTYDPPIGGATCTSGSFSVSSCANQVVAEDICQGFSDGTTICHLTRADYTGAAHVNLGDSGGPVYAGFGSAVKAVGTIVGANGDSYFYHPIGNLLSLYGATLITS</sequence>
<dbReference type="Gene3D" id="2.40.10.10">
    <property type="entry name" value="Trypsin-like serine proteases"/>
    <property type="match status" value="2"/>
</dbReference>
<comment type="caution">
    <text evidence="2">The sequence shown here is derived from an EMBL/GenBank/DDBJ whole genome shotgun (WGS) entry which is preliminary data.</text>
</comment>
<evidence type="ECO:0000313" key="3">
    <source>
        <dbReference type="Proteomes" id="UP000482960"/>
    </source>
</evidence>
<dbReference type="SUPFAM" id="SSF50494">
    <property type="entry name" value="Trypsin-like serine proteases"/>
    <property type="match status" value="1"/>
</dbReference>
<keyword evidence="2" id="KW-0378">Hydrolase</keyword>
<keyword evidence="3" id="KW-1185">Reference proteome</keyword>
<dbReference type="PROSITE" id="PS51318">
    <property type="entry name" value="TAT"/>
    <property type="match status" value="1"/>
</dbReference>
<keyword evidence="1" id="KW-0732">Signal</keyword>
<dbReference type="Proteomes" id="UP000482960">
    <property type="component" value="Unassembled WGS sequence"/>
</dbReference>
<proteinExistence type="predicted"/>
<dbReference type="InterPro" id="IPR018114">
    <property type="entry name" value="TRYPSIN_HIS"/>
</dbReference>
<dbReference type="GO" id="GO:0006508">
    <property type="term" value="P:proteolysis"/>
    <property type="evidence" value="ECO:0007669"/>
    <property type="project" value="UniProtKB-KW"/>
</dbReference>
<dbReference type="PROSITE" id="PS00134">
    <property type="entry name" value="TRYPSIN_HIS"/>
    <property type="match status" value="1"/>
</dbReference>
<protein>
    <submittedName>
        <fullName evidence="2">Serine protease</fullName>
    </submittedName>
</protein>
<name>A0A6V8LIT3_9ACTN</name>